<feature type="transmembrane region" description="Helical" evidence="2">
    <location>
        <begin position="575"/>
        <end position="592"/>
    </location>
</feature>
<keyword evidence="6" id="KW-1185">Reference proteome</keyword>
<dbReference type="Pfam" id="PF20146">
    <property type="entry name" value="NRF"/>
    <property type="match status" value="1"/>
</dbReference>
<dbReference type="GO" id="GO:0016747">
    <property type="term" value="F:acyltransferase activity, transferring groups other than amino-acyl groups"/>
    <property type="evidence" value="ECO:0007669"/>
    <property type="project" value="InterPro"/>
</dbReference>
<evidence type="ECO:0000256" key="1">
    <source>
        <dbReference type="SAM" id="MobiDB-lite"/>
    </source>
</evidence>
<feature type="transmembrane region" description="Helical" evidence="2">
    <location>
        <begin position="523"/>
        <end position="546"/>
    </location>
</feature>
<evidence type="ECO:0000256" key="3">
    <source>
        <dbReference type="SAM" id="SignalP"/>
    </source>
</evidence>
<feature type="compositionally biased region" description="Basic and acidic residues" evidence="1">
    <location>
        <begin position="790"/>
        <end position="804"/>
    </location>
</feature>
<feature type="transmembrane region" description="Helical" evidence="2">
    <location>
        <begin position="346"/>
        <end position="365"/>
    </location>
</feature>
<sequence length="804" mass="89835">MASILSMSTFRVVVALMSSLAYISSVSALNPQFAILTWATLPADLQKNPLIFSQYNQTFLDKLLDTFPGGHIANVSGPCYEDTTRFLADIFNLKLYALQMVDAFFKPPPGLSDGNILMLGAYDLCLEIKGNSSYKDPDNWYEDPENSTELVQLANYCLVRLELVVGNNTSPLPPLATCLPKSCSPADVDKLMLAIVHSINYAKDKVRPAGNTACDEPIPPQKGTTATLILLGGLAVICLFATAVHLLARTFDHRYWLWHAQSGLVIRQEITQIQPKLSVETLPQTERQLSEASDRCELPTGGESVKVKVPGYIKLVLCFSIVENTNRLLAPSAPGQMDYLNGIRVLSMWWVMLGHVHHLGATFFGNRGELVELMKGFPQQLILNANLGVDTFFLLSGLVMTYSLLRKVEHSRYKRCAAPLLLSYVRRLYRLTPLYGAILLVYMYVVPYLGGGPFTILIRQEGSPTESCKNYWWTNLLYVSNFLPEQKDKMCMNWTWFLSADMQLFMLTPPVIAVLIKCPKLGMGLLGALLTACIVAVSGLVTIYGLPLTVMDLQASLPTSEALKFDYDYNYDKPWLGGINYIVGMALAVLLAKRRSNSSKIRWNIGIFVFGWAISFVLAYFAIFGLYYGGLDTPVQMTLSRRWVYAALARPAWAVAIGWVIFACQFDYGFAVKSFLSQRIWTPLSRLTYAAFLIHFIILQSYFTSLRAMLNYSTYEALSIFFSQVVAVYAVAYLAFVVIEMPLRQLGRINSQSTYETNEDDDDVTTPTTTPTTTPNKDNTPNTPGNRPRGLADRLFNRAKKGEN</sequence>
<proteinExistence type="predicted"/>
<dbReference type="Proteomes" id="UP000192578">
    <property type="component" value="Unassembled WGS sequence"/>
</dbReference>
<keyword evidence="3" id="KW-0732">Signal</keyword>
<dbReference type="PANTHER" id="PTHR11161:SF0">
    <property type="entry name" value="O-ACYLTRANSFERASE LIKE PROTEIN"/>
    <property type="match status" value="1"/>
</dbReference>
<dbReference type="InterPro" id="IPR006621">
    <property type="entry name" value="Nose-resist-to-fluoxetine_N"/>
</dbReference>
<feature type="transmembrane region" description="Helical" evidence="2">
    <location>
        <begin position="643"/>
        <end position="666"/>
    </location>
</feature>
<feature type="signal peptide" evidence="3">
    <location>
        <begin position="1"/>
        <end position="28"/>
    </location>
</feature>
<feature type="transmembrane region" description="Helical" evidence="2">
    <location>
        <begin position="604"/>
        <end position="628"/>
    </location>
</feature>
<dbReference type="SMART" id="SM00703">
    <property type="entry name" value="NRF"/>
    <property type="match status" value="1"/>
</dbReference>
<evidence type="ECO:0000313" key="5">
    <source>
        <dbReference type="EMBL" id="OQV21564.1"/>
    </source>
</evidence>
<dbReference type="AlphaFoldDB" id="A0A1W0X2D9"/>
<comment type="caution">
    <text evidence="5">The sequence shown here is derived from an EMBL/GenBank/DDBJ whole genome shotgun (WGS) entry which is preliminary data.</text>
</comment>
<feature type="compositionally biased region" description="Low complexity" evidence="1">
    <location>
        <begin position="765"/>
        <end position="786"/>
    </location>
</feature>
<dbReference type="OrthoDB" id="207378at2759"/>
<keyword evidence="2" id="KW-0472">Membrane</keyword>
<dbReference type="PANTHER" id="PTHR11161">
    <property type="entry name" value="O-ACYLTRANSFERASE"/>
    <property type="match status" value="1"/>
</dbReference>
<dbReference type="InterPro" id="IPR002656">
    <property type="entry name" value="Acyl_transf_3_dom"/>
</dbReference>
<feature type="region of interest" description="Disordered" evidence="1">
    <location>
        <begin position="754"/>
        <end position="804"/>
    </location>
</feature>
<dbReference type="Pfam" id="PF01757">
    <property type="entry name" value="Acyl_transf_3"/>
    <property type="match status" value="1"/>
</dbReference>
<feature type="chain" id="PRO_5012551586" evidence="3">
    <location>
        <begin position="29"/>
        <end position="804"/>
    </location>
</feature>
<feature type="transmembrane region" description="Helical" evidence="2">
    <location>
        <begin position="494"/>
        <end position="516"/>
    </location>
</feature>
<accession>A0A1W0X2D9</accession>
<feature type="transmembrane region" description="Helical" evidence="2">
    <location>
        <begin position="687"/>
        <end position="705"/>
    </location>
</feature>
<protein>
    <submittedName>
        <fullName evidence="5">Nose resistant to fluoxetine protein 6</fullName>
    </submittedName>
</protein>
<evidence type="ECO:0000259" key="4">
    <source>
        <dbReference type="SMART" id="SM00703"/>
    </source>
</evidence>
<evidence type="ECO:0000313" key="6">
    <source>
        <dbReference type="Proteomes" id="UP000192578"/>
    </source>
</evidence>
<feature type="transmembrane region" description="Helical" evidence="2">
    <location>
        <begin position="428"/>
        <end position="445"/>
    </location>
</feature>
<keyword evidence="2" id="KW-1133">Transmembrane helix</keyword>
<feature type="transmembrane region" description="Helical" evidence="2">
    <location>
        <begin position="717"/>
        <end position="739"/>
    </location>
</feature>
<name>A0A1W0X2D9_HYPEX</name>
<feature type="domain" description="Nose resistant-to-fluoxetine protein N-terminal" evidence="4">
    <location>
        <begin position="76"/>
        <end position="213"/>
    </location>
</feature>
<gene>
    <name evidence="5" type="ORF">BV898_04466</name>
</gene>
<evidence type="ECO:0000256" key="2">
    <source>
        <dbReference type="SAM" id="Phobius"/>
    </source>
</evidence>
<feature type="transmembrane region" description="Helical" evidence="2">
    <location>
        <begin position="228"/>
        <end position="248"/>
    </location>
</feature>
<feature type="transmembrane region" description="Helical" evidence="2">
    <location>
        <begin position="385"/>
        <end position="405"/>
    </location>
</feature>
<keyword evidence="2" id="KW-0812">Transmembrane</keyword>
<dbReference type="EMBL" id="MTYJ01000022">
    <property type="protein sequence ID" value="OQV21564.1"/>
    <property type="molecule type" value="Genomic_DNA"/>
</dbReference>
<organism evidence="5 6">
    <name type="scientific">Hypsibius exemplaris</name>
    <name type="common">Freshwater tardigrade</name>
    <dbReference type="NCBI Taxonomy" id="2072580"/>
    <lineage>
        <taxon>Eukaryota</taxon>
        <taxon>Metazoa</taxon>
        <taxon>Ecdysozoa</taxon>
        <taxon>Tardigrada</taxon>
        <taxon>Eutardigrada</taxon>
        <taxon>Parachela</taxon>
        <taxon>Hypsibioidea</taxon>
        <taxon>Hypsibiidae</taxon>
        <taxon>Hypsibius</taxon>
    </lineage>
</organism>
<reference evidence="6" key="1">
    <citation type="submission" date="2017-01" db="EMBL/GenBank/DDBJ databases">
        <title>Comparative genomics of anhydrobiosis in the tardigrade Hypsibius dujardini.</title>
        <authorList>
            <person name="Yoshida Y."/>
            <person name="Koutsovoulos G."/>
            <person name="Laetsch D."/>
            <person name="Stevens L."/>
            <person name="Kumar S."/>
            <person name="Horikawa D."/>
            <person name="Ishino K."/>
            <person name="Komine S."/>
            <person name="Tomita M."/>
            <person name="Blaxter M."/>
            <person name="Arakawa K."/>
        </authorList>
    </citation>
    <scope>NUCLEOTIDE SEQUENCE [LARGE SCALE GENOMIC DNA]</scope>
    <source>
        <strain evidence="6">Z151</strain>
    </source>
</reference>
<dbReference type="InterPro" id="IPR052728">
    <property type="entry name" value="O2_lipid_transport_reg"/>
</dbReference>